<keyword evidence="4" id="KW-1185">Reference proteome</keyword>
<name>A0A1S2MDL7_9BACI</name>
<dbReference type="Proteomes" id="UP000180175">
    <property type="component" value="Chromosome"/>
</dbReference>
<feature type="domain" description="Phage ABA sandwich" evidence="1">
    <location>
        <begin position="6"/>
        <end position="88"/>
    </location>
</feature>
<reference evidence="2 4" key="1">
    <citation type="submission" date="2016-10" db="EMBL/GenBank/DDBJ databases">
        <title>Draft genome sequences of four alkaliphilic bacteria belonging to the Anaerobacillus genus.</title>
        <authorList>
            <person name="Bassil N.M."/>
            <person name="Lloyd J.R."/>
        </authorList>
    </citation>
    <scope>NUCLEOTIDE SEQUENCE [LARGE SCALE GENOMIC DNA]</scope>
    <source>
        <strain evidence="2 4">NB2006</strain>
    </source>
</reference>
<dbReference type="RefSeq" id="WP_071316075.1">
    <property type="nucleotide sequence ID" value="NZ_CP063356.2"/>
</dbReference>
<dbReference type="OrthoDB" id="2875393at2"/>
<reference evidence="3 4" key="3">
    <citation type="journal article" date="2019" name="Int. J. Syst. Evol. Microbiol.">
        <title>Anaerobacillus isosaccharinicus sp. nov., an alkaliphilic bacterium which degrades isosaccharinic acid.</title>
        <authorList>
            <person name="Bassil N.M."/>
            <person name="Lloyd J.R."/>
        </authorList>
    </citation>
    <scope>NUCLEOTIDE SEQUENCE [LARGE SCALE GENOMIC DNA]</scope>
    <source>
        <strain evidence="3 4">NB2006</strain>
    </source>
</reference>
<evidence type="ECO:0000313" key="3">
    <source>
        <dbReference type="EMBL" id="QOY35077.1"/>
    </source>
</evidence>
<protein>
    <recommendedName>
        <fullName evidence="1">Phage ABA sandwich domain-containing protein</fullName>
    </recommendedName>
</protein>
<accession>A0A1S2MDL7</accession>
<proteinExistence type="predicted"/>
<evidence type="ECO:0000313" key="4">
    <source>
        <dbReference type="Proteomes" id="UP000180175"/>
    </source>
</evidence>
<gene>
    <name evidence="3" type="ORF">AWH56_020590</name>
    <name evidence="2" type="ORF">AWH56_04985</name>
</gene>
<dbReference type="Pfam" id="PF18066">
    <property type="entry name" value="Phage_ABA_S"/>
    <property type="match status" value="1"/>
</dbReference>
<dbReference type="EMBL" id="LQXD01000035">
    <property type="protein sequence ID" value="OIJ22686.1"/>
    <property type="molecule type" value="Genomic_DNA"/>
</dbReference>
<dbReference type="InterPro" id="IPR041270">
    <property type="entry name" value="Phage_ABA_S"/>
</dbReference>
<evidence type="ECO:0000259" key="1">
    <source>
        <dbReference type="Pfam" id="PF18066"/>
    </source>
</evidence>
<reference evidence="3" key="4">
    <citation type="submission" date="2020-10" db="EMBL/GenBank/DDBJ databases">
        <authorList>
            <person name="Bassil N.M."/>
            <person name="Lloyd J.R."/>
        </authorList>
    </citation>
    <scope>NUCLEOTIDE SEQUENCE</scope>
    <source>
        <strain evidence="3">NB2006</strain>
    </source>
</reference>
<sequence>MKKIDSIARRIFGWKLNSADKWFDVEKGVFIHDSDFQPDKNLDHAMLIVERLELFGFTYTKKDGSTVCFNDFCAKGDTLAEAITNAAYLIADNSSAADEWL</sequence>
<dbReference type="AlphaFoldDB" id="A0A1S2MDL7"/>
<evidence type="ECO:0000313" key="2">
    <source>
        <dbReference type="EMBL" id="OIJ22686.1"/>
    </source>
</evidence>
<reference evidence="3 4" key="2">
    <citation type="journal article" date="2017" name="Genome Announc.">
        <title>Draft Genome Sequences of Four Alkaliphilic Bacteria Belonging to the Anaerobacillus Genus.</title>
        <authorList>
            <person name="Bassil N.M."/>
            <person name="Lloyd J.R."/>
        </authorList>
    </citation>
    <scope>NUCLEOTIDE SEQUENCE [LARGE SCALE GENOMIC DNA]</scope>
    <source>
        <strain evidence="3 4">NB2006</strain>
    </source>
</reference>
<dbReference type="KEGG" id="aia:AWH56_020590"/>
<dbReference type="EMBL" id="CP063356">
    <property type="protein sequence ID" value="QOY35077.1"/>
    <property type="molecule type" value="Genomic_DNA"/>
</dbReference>
<organism evidence="2 4">
    <name type="scientific">Anaerobacillus isosaccharinicus</name>
    <dbReference type="NCBI Taxonomy" id="1532552"/>
    <lineage>
        <taxon>Bacteria</taxon>
        <taxon>Bacillati</taxon>
        <taxon>Bacillota</taxon>
        <taxon>Bacilli</taxon>
        <taxon>Bacillales</taxon>
        <taxon>Bacillaceae</taxon>
        <taxon>Anaerobacillus</taxon>
    </lineage>
</organism>